<comment type="caution">
    <text evidence="6">The sequence shown here is derived from an EMBL/GenBank/DDBJ whole genome shotgun (WGS) entry which is preliminary data.</text>
</comment>
<dbReference type="EMBL" id="BMYF01000003">
    <property type="protein sequence ID" value="GHB28832.1"/>
    <property type="molecule type" value="Genomic_DNA"/>
</dbReference>
<evidence type="ECO:0000313" key="6">
    <source>
        <dbReference type="EMBL" id="GHB28832.1"/>
    </source>
</evidence>
<dbReference type="PANTHER" id="PTHR34218:SF5">
    <property type="entry name" value="PENICILLIN ACYLASE FAMILY PROTEIN"/>
    <property type="match status" value="1"/>
</dbReference>
<feature type="binding site" evidence="5">
    <location>
        <position position="325"/>
    </location>
    <ligand>
        <name>Ca(2+)</name>
        <dbReference type="ChEBI" id="CHEBI:29108"/>
    </ligand>
</feature>
<dbReference type="InterPro" id="IPR023343">
    <property type="entry name" value="Penicillin_amidase_dom1"/>
</dbReference>
<keyword evidence="7" id="KW-1185">Reference proteome</keyword>
<dbReference type="Pfam" id="PF01804">
    <property type="entry name" value="Penicil_amidase"/>
    <property type="match status" value="1"/>
</dbReference>
<feature type="active site" description="Nucleophile" evidence="4">
    <location>
        <position position="250"/>
    </location>
</feature>
<dbReference type="InterPro" id="IPR043147">
    <property type="entry name" value="Penicillin_amidase_A-knob"/>
</dbReference>
<name>A0A8J3CUV9_9BACT</name>
<dbReference type="Gene3D" id="1.10.1400.10">
    <property type="match status" value="1"/>
</dbReference>
<dbReference type="GO" id="GO:0016811">
    <property type="term" value="F:hydrolase activity, acting on carbon-nitrogen (but not peptide) bonds, in linear amides"/>
    <property type="evidence" value="ECO:0007669"/>
    <property type="project" value="InterPro"/>
</dbReference>
<keyword evidence="5" id="KW-0106">Calcium</keyword>
<evidence type="ECO:0000256" key="5">
    <source>
        <dbReference type="PIRSR" id="PIRSR001227-2"/>
    </source>
</evidence>
<comment type="cofactor">
    <cofactor evidence="5">
        <name>Ca(2+)</name>
        <dbReference type="ChEBI" id="CHEBI:29108"/>
    </cofactor>
    <text evidence="5">Binds 1 Ca(2+) ion per dimer.</text>
</comment>
<evidence type="ECO:0000256" key="1">
    <source>
        <dbReference type="ARBA" id="ARBA00006586"/>
    </source>
</evidence>
<keyword evidence="3" id="KW-0865">Zymogen</keyword>
<keyword evidence="5" id="KW-0479">Metal-binding</keyword>
<dbReference type="PIRSF" id="PIRSF001227">
    <property type="entry name" value="Pen_acylase"/>
    <property type="match status" value="1"/>
</dbReference>
<dbReference type="InterPro" id="IPR043146">
    <property type="entry name" value="Penicillin_amidase_N_B-knob"/>
</dbReference>
<comment type="similarity">
    <text evidence="1">Belongs to the peptidase S45 family.</text>
</comment>
<protein>
    <submittedName>
        <fullName evidence="6">Penicillin amidase</fullName>
    </submittedName>
</protein>
<organism evidence="6 7">
    <name type="scientific">Mongoliitalea lutea</name>
    <dbReference type="NCBI Taxonomy" id="849756"/>
    <lineage>
        <taxon>Bacteria</taxon>
        <taxon>Pseudomonadati</taxon>
        <taxon>Bacteroidota</taxon>
        <taxon>Cytophagia</taxon>
        <taxon>Cytophagales</taxon>
        <taxon>Cyclobacteriaceae</taxon>
        <taxon>Mongoliitalea</taxon>
    </lineage>
</organism>
<dbReference type="Gene3D" id="3.60.20.10">
    <property type="entry name" value="Glutamine Phosphoribosylpyrophosphate, subunit 1, domain 1"/>
    <property type="match status" value="1"/>
</dbReference>
<keyword evidence="2" id="KW-0378">Hydrolase</keyword>
<reference evidence="6" key="2">
    <citation type="submission" date="2020-09" db="EMBL/GenBank/DDBJ databases">
        <authorList>
            <person name="Sun Q."/>
            <person name="Kim S."/>
        </authorList>
    </citation>
    <scope>NUCLEOTIDE SEQUENCE</scope>
    <source>
        <strain evidence="6">KCTC 23224</strain>
    </source>
</reference>
<gene>
    <name evidence="6" type="primary">pac</name>
    <name evidence="6" type="ORF">GCM10008106_06940</name>
</gene>
<evidence type="ECO:0000256" key="3">
    <source>
        <dbReference type="ARBA" id="ARBA00023145"/>
    </source>
</evidence>
<dbReference type="InterPro" id="IPR002692">
    <property type="entry name" value="S45"/>
</dbReference>
<dbReference type="Gene3D" id="1.10.439.10">
    <property type="entry name" value="Penicillin Amidohydrolase, domain 1"/>
    <property type="match status" value="1"/>
</dbReference>
<dbReference type="InterPro" id="IPR014395">
    <property type="entry name" value="Pen/GL7ACA/AHL_acylase"/>
</dbReference>
<evidence type="ECO:0000313" key="7">
    <source>
        <dbReference type="Proteomes" id="UP000642809"/>
    </source>
</evidence>
<dbReference type="InterPro" id="IPR029055">
    <property type="entry name" value="Ntn_hydrolases_N"/>
</dbReference>
<feature type="binding site" evidence="5">
    <location>
        <position position="322"/>
    </location>
    <ligand>
        <name>Ca(2+)</name>
        <dbReference type="ChEBI" id="CHEBI:29108"/>
    </ligand>
</feature>
<evidence type="ECO:0000256" key="2">
    <source>
        <dbReference type="ARBA" id="ARBA00022801"/>
    </source>
</evidence>
<reference evidence="6" key="1">
    <citation type="journal article" date="2014" name="Int. J. Syst. Evol. Microbiol.">
        <title>Complete genome sequence of Corynebacterium casei LMG S-19264T (=DSM 44701T), isolated from a smear-ripened cheese.</title>
        <authorList>
            <consortium name="US DOE Joint Genome Institute (JGI-PGF)"/>
            <person name="Walter F."/>
            <person name="Albersmeier A."/>
            <person name="Kalinowski J."/>
            <person name="Ruckert C."/>
        </authorList>
    </citation>
    <scope>NUCLEOTIDE SEQUENCE</scope>
    <source>
        <strain evidence="6">KCTC 23224</strain>
    </source>
</reference>
<dbReference type="GO" id="GO:0046872">
    <property type="term" value="F:metal ion binding"/>
    <property type="evidence" value="ECO:0007669"/>
    <property type="project" value="UniProtKB-KW"/>
</dbReference>
<dbReference type="AlphaFoldDB" id="A0A8J3CUV9"/>
<dbReference type="PANTHER" id="PTHR34218">
    <property type="entry name" value="PEPTIDASE S45 PENICILLIN AMIDASE"/>
    <property type="match status" value="1"/>
</dbReference>
<evidence type="ECO:0000256" key="4">
    <source>
        <dbReference type="PIRSR" id="PIRSR001227-1"/>
    </source>
</evidence>
<dbReference type="Gene3D" id="2.30.120.10">
    <property type="match status" value="1"/>
</dbReference>
<accession>A0A8J3CUV9</accession>
<proteinExistence type="inferred from homology"/>
<dbReference type="SUPFAM" id="SSF56235">
    <property type="entry name" value="N-terminal nucleophile aminohydrolases (Ntn hydrolases)"/>
    <property type="match status" value="1"/>
</dbReference>
<dbReference type="CDD" id="cd03747">
    <property type="entry name" value="Ntn_PGA_like"/>
    <property type="match status" value="1"/>
</dbReference>
<dbReference type="RefSeq" id="WP_189579063.1">
    <property type="nucleotide sequence ID" value="NZ_BMYF01000003.1"/>
</dbReference>
<sequence>MKKLLYVFFSLLVVLLVGFLLLKNAHSPQYSGQITLDGLNEEVTVYFDSHGIPHIYGQNAEDTYQALGYLHAQDRIFQMDMMRRVGTGTLAEFLGEDVLDIDKFFRTLGIPQHAVWSTEVWNQEGPSEWKSATEAYIKGVNQFIQEGKLPIEYTLLGSKPREFTINDMHGVAGYMAFSFAMAVRTDPLVTKIVRNLGADYTKSLSIHTLPEHYVIPNHYPERDVETGTIVRSKQTIAFLDKLPVPMLEGSNAWVIAPERTASGEVLFCNDTHIGFAQPSVWFEAHLEYPGFSFYGNHLAGLPFGLVGHSRHHSIGLTMFENDDQDFFEEQLNPENSLETKYGDGFVPMTIREELIPVKGKDPVVITIRESIHGPIMNEVVPEISRLTANPVASWWVYILEPSKAMEALWKLNHAQTIEDVEAAAPLIHAPGLNIMYGDKEGNIAWWAVARLPIRPAHVNSKVFLDGSNPDDEPQGWMPFSENPMSINPPSGFVASANNQPDTLSNGTFFPGYYYPGDRWNRIAKTVTARNDWTAESIQKLQLEAINENHPLNAQSMIAAVGKEAFGPYTDALKALERWSGNHDLDIIAPTVYYKWLYHTLHGMMADELGEDDFSTFLTTFLYIRSVPTLIRSEDSKWWDNIETDVVETKKDIVAAALEKTLQELAEQLGKKDSEWLWKKVVQVEHPHPLGSKKPLDKIFNVKTVPVTANEESVNKLPFKLNGDGIYKVNSGPAMRIILDFADVDAAISVLPTGQSGNIFSKYYKDQAHMFATGNYRPMLMNAKEIEEKAVSNLVFKRS</sequence>
<dbReference type="GO" id="GO:0017000">
    <property type="term" value="P:antibiotic biosynthetic process"/>
    <property type="evidence" value="ECO:0007669"/>
    <property type="project" value="InterPro"/>
</dbReference>
<dbReference type="Proteomes" id="UP000642809">
    <property type="component" value="Unassembled WGS sequence"/>
</dbReference>